<dbReference type="PANTHER" id="PTHR43585:SF2">
    <property type="entry name" value="ATP-GRASP ENZYME FSQD"/>
    <property type="match status" value="1"/>
</dbReference>
<protein>
    <submittedName>
        <fullName evidence="6">ATP-grasp domain-containing protein</fullName>
    </submittedName>
</protein>
<dbReference type="Gene3D" id="3.30.470.20">
    <property type="entry name" value="ATP-grasp fold, B domain"/>
    <property type="match status" value="1"/>
</dbReference>
<comment type="caution">
    <text evidence="6">The sequence shown here is derived from an EMBL/GenBank/DDBJ whole genome shotgun (WGS) entry which is preliminary data.</text>
</comment>
<dbReference type="Pfam" id="PF13535">
    <property type="entry name" value="ATP-grasp_4"/>
    <property type="match status" value="1"/>
</dbReference>
<dbReference type="EMBL" id="DXHV01000048">
    <property type="protein sequence ID" value="HIW00437.1"/>
    <property type="molecule type" value="Genomic_DNA"/>
</dbReference>
<name>A0A9D1PXI9_9BACT</name>
<dbReference type="GO" id="GO:0005524">
    <property type="term" value="F:ATP binding"/>
    <property type="evidence" value="ECO:0007669"/>
    <property type="project" value="UniProtKB-UniRule"/>
</dbReference>
<evidence type="ECO:0000313" key="7">
    <source>
        <dbReference type="Proteomes" id="UP000886752"/>
    </source>
</evidence>
<dbReference type="InterPro" id="IPR011761">
    <property type="entry name" value="ATP-grasp"/>
</dbReference>
<dbReference type="GO" id="GO:0016874">
    <property type="term" value="F:ligase activity"/>
    <property type="evidence" value="ECO:0007669"/>
    <property type="project" value="UniProtKB-KW"/>
</dbReference>
<keyword evidence="3 4" id="KW-0067">ATP-binding</keyword>
<reference evidence="6" key="1">
    <citation type="journal article" date="2021" name="PeerJ">
        <title>Extensive microbial diversity within the chicken gut microbiome revealed by metagenomics and culture.</title>
        <authorList>
            <person name="Gilroy R."/>
            <person name="Ravi A."/>
            <person name="Getino M."/>
            <person name="Pursley I."/>
            <person name="Horton D.L."/>
            <person name="Alikhan N.F."/>
            <person name="Baker D."/>
            <person name="Gharbi K."/>
            <person name="Hall N."/>
            <person name="Watson M."/>
            <person name="Adriaenssens E.M."/>
            <person name="Foster-Nyarko E."/>
            <person name="Jarju S."/>
            <person name="Secka A."/>
            <person name="Antonio M."/>
            <person name="Oren A."/>
            <person name="Chaudhuri R.R."/>
            <person name="La Ragione R."/>
            <person name="Hildebrand F."/>
            <person name="Pallen M.J."/>
        </authorList>
    </citation>
    <scope>NUCLEOTIDE SEQUENCE</scope>
    <source>
        <strain evidence="6">ChiHecec2B26-446</strain>
    </source>
</reference>
<evidence type="ECO:0000256" key="3">
    <source>
        <dbReference type="ARBA" id="ARBA00022840"/>
    </source>
</evidence>
<dbReference type="Proteomes" id="UP000886752">
    <property type="component" value="Unassembled WGS sequence"/>
</dbReference>
<accession>A0A9D1PXI9</accession>
<keyword evidence="2 4" id="KW-0547">Nucleotide-binding</keyword>
<dbReference type="GO" id="GO:0046872">
    <property type="term" value="F:metal ion binding"/>
    <property type="evidence" value="ECO:0007669"/>
    <property type="project" value="InterPro"/>
</dbReference>
<proteinExistence type="predicted"/>
<dbReference type="PANTHER" id="PTHR43585">
    <property type="entry name" value="FUMIPYRROLE BIOSYNTHESIS PROTEIN C"/>
    <property type="match status" value="1"/>
</dbReference>
<organism evidence="6 7">
    <name type="scientific">Candidatus Desulfovibrio intestinipullorum</name>
    <dbReference type="NCBI Taxonomy" id="2838536"/>
    <lineage>
        <taxon>Bacteria</taxon>
        <taxon>Pseudomonadati</taxon>
        <taxon>Thermodesulfobacteriota</taxon>
        <taxon>Desulfovibrionia</taxon>
        <taxon>Desulfovibrionales</taxon>
        <taxon>Desulfovibrionaceae</taxon>
        <taxon>Desulfovibrio</taxon>
    </lineage>
</organism>
<dbReference type="PROSITE" id="PS50975">
    <property type="entry name" value="ATP_GRASP"/>
    <property type="match status" value="1"/>
</dbReference>
<evidence type="ECO:0000256" key="2">
    <source>
        <dbReference type="ARBA" id="ARBA00022741"/>
    </source>
</evidence>
<evidence type="ECO:0000256" key="4">
    <source>
        <dbReference type="PROSITE-ProRule" id="PRU00409"/>
    </source>
</evidence>
<reference evidence="6" key="2">
    <citation type="submission" date="2021-04" db="EMBL/GenBank/DDBJ databases">
        <authorList>
            <person name="Gilroy R."/>
        </authorList>
    </citation>
    <scope>NUCLEOTIDE SEQUENCE</scope>
    <source>
        <strain evidence="6">ChiHecec2B26-446</strain>
    </source>
</reference>
<sequence length="386" mass="44417">MIILEEPYISRELAQCAARRGEPVLDTASAREAERNYQVSFNLLDDAAFAARCRQGERLYTNSENALDWLYAKSGAEDLIAQVEKLKNKARLRRELSDLYPDYFFMELSQETLMATEADQVPMPCVLKPSVGFCSLGVYCIENAEQWQHAKADIAANMASWCAQYPAAVLGDQSWIVESLIRGTEYAVDVYFDADGRAVVCNILQHDFASAQDVSDRLYYTGADIIRRMLEPLENWFNTVNAYLKLRNFPAHVELRCDENGFIVPIEFNPLRFAGLSCTDISLFAWGFASYECFLDNTRPDWDTLLQGKEGKVWTLMVLNKPEHCPPVHSFDYEALCRKFRKVVCLRRGFYDKYSHFGILFTETLRSDWKELEDFARNDLTEFINK</sequence>
<keyword evidence="1" id="KW-0436">Ligase</keyword>
<gene>
    <name evidence="6" type="ORF">H9894_04535</name>
</gene>
<evidence type="ECO:0000313" key="6">
    <source>
        <dbReference type="EMBL" id="HIW00437.1"/>
    </source>
</evidence>
<dbReference type="AlphaFoldDB" id="A0A9D1PXI9"/>
<dbReference type="InterPro" id="IPR052032">
    <property type="entry name" value="ATP-dep_AA_Ligase"/>
</dbReference>
<evidence type="ECO:0000259" key="5">
    <source>
        <dbReference type="PROSITE" id="PS50975"/>
    </source>
</evidence>
<feature type="domain" description="ATP-grasp" evidence="5">
    <location>
        <begin position="90"/>
        <end position="299"/>
    </location>
</feature>
<evidence type="ECO:0000256" key="1">
    <source>
        <dbReference type="ARBA" id="ARBA00022598"/>
    </source>
</evidence>
<dbReference type="SUPFAM" id="SSF56059">
    <property type="entry name" value="Glutathione synthetase ATP-binding domain-like"/>
    <property type="match status" value="1"/>
</dbReference>